<sequence>MRGRGQPSCFVNCSLKRSFGHMLPGMVERASTNYVLDVFVFRVISSIALASVFPLLDAATIQMTIDHHGDIGRVKMYSLLAICVWPPLSGVMIDKLGMGFAPAFYVYGILHVASVVVVLLMSLNVKLPAENIWSHVGVLLKNPKVAVFVIVFFFIASAWGVLDSFLFWFMEDTFASQSLWRILLLRKVYGGFLCFARNRIGGKATISQ</sequence>
<dbReference type="InterPro" id="IPR036259">
    <property type="entry name" value="MFS_trans_sf"/>
</dbReference>
<feature type="transmembrane region" description="Helical" evidence="6">
    <location>
        <begin position="76"/>
        <end position="93"/>
    </location>
</feature>
<gene>
    <name evidence="8" type="ORF">BV898_19392</name>
</gene>
<comment type="subcellular location">
    <subcellularLocation>
        <location evidence="1">Membrane</location>
        <topology evidence="1">Multi-pass membrane protein</topology>
    </subcellularLocation>
</comment>
<evidence type="ECO:0000259" key="7">
    <source>
        <dbReference type="Pfam" id="PF12832"/>
    </source>
</evidence>
<evidence type="ECO:0000256" key="3">
    <source>
        <dbReference type="ARBA" id="ARBA00022692"/>
    </source>
</evidence>
<dbReference type="InterPro" id="IPR024989">
    <property type="entry name" value="MFS_assoc_dom"/>
</dbReference>
<keyword evidence="3 6" id="KW-0812">Transmembrane</keyword>
<proteinExistence type="inferred from homology"/>
<feature type="transmembrane region" description="Helical" evidence="6">
    <location>
        <begin position="34"/>
        <end position="56"/>
    </location>
</feature>
<reference evidence="9" key="1">
    <citation type="submission" date="2017-01" db="EMBL/GenBank/DDBJ databases">
        <title>Comparative genomics of anhydrobiosis in the tardigrade Hypsibius dujardini.</title>
        <authorList>
            <person name="Yoshida Y."/>
            <person name="Koutsovoulos G."/>
            <person name="Laetsch D."/>
            <person name="Stevens L."/>
            <person name="Kumar S."/>
            <person name="Horikawa D."/>
            <person name="Ishino K."/>
            <person name="Komine S."/>
            <person name="Tomita M."/>
            <person name="Blaxter M."/>
            <person name="Arakawa K."/>
        </authorList>
    </citation>
    <scope>NUCLEOTIDE SEQUENCE [LARGE SCALE GENOMIC DNA]</scope>
    <source>
        <strain evidence="9">Z151</strain>
    </source>
</reference>
<keyword evidence="5 6" id="KW-0472">Membrane</keyword>
<comment type="similarity">
    <text evidence="2">Belongs to the major facilitator superfamily. MFSD6 family.</text>
</comment>
<evidence type="ECO:0000256" key="4">
    <source>
        <dbReference type="ARBA" id="ARBA00022989"/>
    </source>
</evidence>
<evidence type="ECO:0000313" key="9">
    <source>
        <dbReference type="Proteomes" id="UP000192578"/>
    </source>
</evidence>
<dbReference type="PANTHER" id="PTHR16172:SF41">
    <property type="entry name" value="MAJOR FACILITATOR SUPERFAMILY DOMAIN-CONTAINING PROTEIN 6-LIKE"/>
    <property type="match status" value="1"/>
</dbReference>
<dbReference type="OrthoDB" id="10061976at2759"/>
<comment type="caution">
    <text evidence="8">The sequence shown here is derived from an EMBL/GenBank/DDBJ whole genome shotgun (WGS) entry which is preliminary data.</text>
</comment>
<dbReference type="SUPFAM" id="SSF103473">
    <property type="entry name" value="MFS general substrate transporter"/>
    <property type="match status" value="1"/>
</dbReference>
<dbReference type="Gene3D" id="1.20.1250.20">
    <property type="entry name" value="MFS general substrate transporter like domains"/>
    <property type="match status" value="1"/>
</dbReference>
<keyword evidence="4 6" id="KW-1133">Transmembrane helix</keyword>
<dbReference type="Proteomes" id="UP000192578">
    <property type="component" value="Unassembled WGS sequence"/>
</dbReference>
<evidence type="ECO:0000256" key="2">
    <source>
        <dbReference type="ARBA" id="ARBA00005241"/>
    </source>
</evidence>
<accession>A0A9X6NJH7</accession>
<protein>
    <recommendedName>
        <fullName evidence="7">Major facilitator superfamily associated domain-containing protein</fullName>
    </recommendedName>
</protein>
<dbReference type="EMBL" id="MTYJ01000505">
    <property type="protein sequence ID" value="OWA55007.1"/>
    <property type="molecule type" value="Genomic_DNA"/>
</dbReference>
<dbReference type="GO" id="GO:0016020">
    <property type="term" value="C:membrane"/>
    <property type="evidence" value="ECO:0007669"/>
    <property type="project" value="UniProtKB-SubCell"/>
</dbReference>
<organism evidence="8 9">
    <name type="scientific">Hypsibius exemplaris</name>
    <name type="common">Freshwater tardigrade</name>
    <dbReference type="NCBI Taxonomy" id="2072580"/>
    <lineage>
        <taxon>Eukaryota</taxon>
        <taxon>Metazoa</taxon>
        <taxon>Ecdysozoa</taxon>
        <taxon>Tardigrada</taxon>
        <taxon>Eutardigrada</taxon>
        <taxon>Parachela</taxon>
        <taxon>Hypsibioidea</taxon>
        <taxon>Hypsibiidae</taxon>
        <taxon>Hypsibius</taxon>
    </lineage>
</organism>
<evidence type="ECO:0000256" key="5">
    <source>
        <dbReference type="ARBA" id="ARBA00023136"/>
    </source>
</evidence>
<dbReference type="InterPro" id="IPR051717">
    <property type="entry name" value="MFS_MFSD6"/>
</dbReference>
<feature type="transmembrane region" description="Helical" evidence="6">
    <location>
        <begin position="145"/>
        <end position="169"/>
    </location>
</feature>
<evidence type="ECO:0000313" key="8">
    <source>
        <dbReference type="EMBL" id="OWA55007.1"/>
    </source>
</evidence>
<dbReference type="AlphaFoldDB" id="A0A9X6NJH7"/>
<feature type="transmembrane region" description="Helical" evidence="6">
    <location>
        <begin position="105"/>
        <end position="125"/>
    </location>
</feature>
<dbReference type="PANTHER" id="PTHR16172">
    <property type="entry name" value="MAJOR FACILITATOR SUPERFAMILY DOMAIN-CONTAINING PROTEIN 6-LIKE"/>
    <property type="match status" value="1"/>
</dbReference>
<evidence type="ECO:0000256" key="6">
    <source>
        <dbReference type="SAM" id="Phobius"/>
    </source>
</evidence>
<evidence type="ECO:0000256" key="1">
    <source>
        <dbReference type="ARBA" id="ARBA00004141"/>
    </source>
</evidence>
<name>A0A9X6NJH7_HYPEX</name>
<feature type="domain" description="Major facilitator superfamily associated" evidence="7">
    <location>
        <begin position="35"/>
        <end position="189"/>
    </location>
</feature>
<dbReference type="Pfam" id="PF12832">
    <property type="entry name" value="MFS_1_like"/>
    <property type="match status" value="1"/>
</dbReference>
<keyword evidence="9" id="KW-1185">Reference proteome</keyword>